<accession>A0ABZ0I526</accession>
<dbReference type="Gene3D" id="2.40.30.170">
    <property type="match status" value="1"/>
</dbReference>
<evidence type="ECO:0000259" key="3">
    <source>
        <dbReference type="Pfam" id="PF25917"/>
    </source>
</evidence>
<dbReference type="Pfam" id="PF25917">
    <property type="entry name" value="BSH_RND"/>
    <property type="match status" value="1"/>
</dbReference>
<name>A0ABZ0I526_9GAMM</name>
<dbReference type="InterPro" id="IPR058792">
    <property type="entry name" value="Beta-barrel_RND_2"/>
</dbReference>
<evidence type="ECO:0000256" key="1">
    <source>
        <dbReference type="ARBA" id="ARBA00009477"/>
    </source>
</evidence>
<keyword evidence="6" id="KW-1185">Reference proteome</keyword>
<dbReference type="PANTHER" id="PTHR30469:SF29">
    <property type="entry name" value="BLR2860 PROTEIN"/>
    <property type="match status" value="1"/>
</dbReference>
<dbReference type="SUPFAM" id="SSF111369">
    <property type="entry name" value="HlyD-like secretion proteins"/>
    <property type="match status" value="1"/>
</dbReference>
<dbReference type="PANTHER" id="PTHR30469">
    <property type="entry name" value="MULTIDRUG RESISTANCE PROTEIN MDTA"/>
    <property type="match status" value="1"/>
</dbReference>
<dbReference type="Proteomes" id="UP001626537">
    <property type="component" value="Chromosome"/>
</dbReference>
<keyword evidence="2" id="KW-0175">Coiled coil</keyword>
<organism evidence="5 6">
    <name type="scientific">Congregibacter variabilis</name>
    <dbReference type="NCBI Taxonomy" id="3081200"/>
    <lineage>
        <taxon>Bacteria</taxon>
        <taxon>Pseudomonadati</taxon>
        <taxon>Pseudomonadota</taxon>
        <taxon>Gammaproteobacteria</taxon>
        <taxon>Cellvibrionales</taxon>
        <taxon>Halieaceae</taxon>
        <taxon>Congregibacter</taxon>
    </lineage>
</organism>
<dbReference type="EMBL" id="CP136864">
    <property type="protein sequence ID" value="WOJ94629.1"/>
    <property type="molecule type" value="Genomic_DNA"/>
</dbReference>
<feature type="coiled-coil region" evidence="2">
    <location>
        <begin position="114"/>
        <end position="169"/>
    </location>
</feature>
<sequence>MKKNLYTATLIGIGLLLWLASGIFTPAPEPTLDAKTAALAEPEQTLPRVRVAQFNAEQRTLTRMLRGKTASKRTAKVSAETTGRVITRPVERGDLVAAGTLLCELAVNDRQVSVEEANAALSKAEIEYAGALELKDRNLLSKIRIAQVASELETARAELARRKLNLERTRIVAPFEGVVEELHMDVGDLASVGAPCATLIDLDPLLIAANVSERDINYIALGSSVTARTSTDEKLIGEVTFVGSMSDATTRTYPVEITVPNPDYRLRAGLTTVASVETQTVLAHRVSPALFTLNDDGIIGLRAVDKSSRVVFHPVTIVEDAVDGAWVTGLPGVVSLITVGQEFVSAGQQVEALDASVAPATASLL</sequence>
<dbReference type="NCBIfam" id="TIGR01730">
    <property type="entry name" value="RND_mfp"/>
    <property type="match status" value="1"/>
</dbReference>
<feature type="domain" description="CusB-like beta-barrel" evidence="4">
    <location>
        <begin position="207"/>
        <end position="278"/>
    </location>
</feature>
<dbReference type="InterPro" id="IPR006143">
    <property type="entry name" value="RND_pump_MFP"/>
</dbReference>
<evidence type="ECO:0000313" key="6">
    <source>
        <dbReference type="Proteomes" id="UP001626537"/>
    </source>
</evidence>
<feature type="domain" description="Multidrug resistance protein MdtA-like barrel-sandwich hybrid" evidence="3">
    <location>
        <begin position="73"/>
        <end position="199"/>
    </location>
</feature>
<dbReference type="InterPro" id="IPR058625">
    <property type="entry name" value="MdtA-like_BSH"/>
</dbReference>
<evidence type="ECO:0000313" key="5">
    <source>
        <dbReference type="EMBL" id="WOJ94629.1"/>
    </source>
</evidence>
<proteinExistence type="inferred from homology"/>
<dbReference type="RefSeq" id="WP_407349266.1">
    <property type="nucleotide sequence ID" value="NZ_CP136864.1"/>
</dbReference>
<evidence type="ECO:0000259" key="4">
    <source>
        <dbReference type="Pfam" id="PF25954"/>
    </source>
</evidence>
<gene>
    <name evidence="5" type="ORF">R0135_05555</name>
</gene>
<reference evidence="5 6" key="1">
    <citation type="submission" date="2023-10" db="EMBL/GenBank/DDBJ databases">
        <title>Two novel species belonging to the OM43/NOR5 clade.</title>
        <authorList>
            <person name="Park M."/>
        </authorList>
    </citation>
    <scope>NUCLEOTIDE SEQUENCE [LARGE SCALE GENOMIC DNA]</scope>
    <source>
        <strain evidence="5 6">IMCC43200</strain>
    </source>
</reference>
<dbReference type="Gene3D" id="2.40.50.100">
    <property type="match status" value="1"/>
</dbReference>
<dbReference type="Pfam" id="PF25954">
    <property type="entry name" value="Beta-barrel_RND_2"/>
    <property type="match status" value="1"/>
</dbReference>
<protein>
    <submittedName>
        <fullName evidence="5">Efflux RND transporter periplasmic adaptor subunit</fullName>
    </submittedName>
</protein>
<comment type="similarity">
    <text evidence="1">Belongs to the membrane fusion protein (MFP) (TC 8.A.1) family.</text>
</comment>
<evidence type="ECO:0000256" key="2">
    <source>
        <dbReference type="SAM" id="Coils"/>
    </source>
</evidence>